<keyword evidence="5" id="KW-1185">Reference proteome</keyword>
<keyword evidence="1 2" id="KW-0238">DNA-binding</keyword>
<evidence type="ECO:0000313" key="5">
    <source>
        <dbReference type="Proteomes" id="UP001595645"/>
    </source>
</evidence>
<dbReference type="Pfam" id="PF00440">
    <property type="entry name" value="TetR_N"/>
    <property type="match status" value="1"/>
</dbReference>
<dbReference type="InterPro" id="IPR009057">
    <property type="entry name" value="Homeodomain-like_sf"/>
</dbReference>
<evidence type="ECO:0000313" key="4">
    <source>
        <dbReference type="EMBL" id="MFC3452327.1"/>
    </source>
</evidence>
<dbReference type="SUPFAM" id="SSF48498">
    <property type="entry name" value="Tetracyclin repressor-like, C-terminal domain"/>
    <property type="match status" value="1"/>
</dbReference>
<name>A0ABV7P322_9PSEU</name>
<dbReference type="InterPro" id="IPR041678">
    <property type="entry name" value="TetR_C_16"/>
</dbReference>
<evidence type="ECO:0000256" key="1">
    <source>
        <dbReference type="ARBA" id="ARBA00023125"/>
    </source>
</evidence>
<reference evidence="5" key="1">
    <citation type="journal article" date="2019" name="Int. J. Syst. Evol. Microbiol.">
        <title>The Global Catalogue of Microorganisms (GCM) 10K type strain sequencing project: providing services to taxonomists for standard genome sequencing and annotation.</title>
        <authorList>
            <consortium name="The Broad Institute Genomics Platform"/>
            <consortium name="The Broad Institute Genome Sequencing Center for Infectious Disease"/>
            <person name="Wu L."/>
            <person name="Ma J."/>
        </authorList>
    </citation>
    <scope>NUCLEOTIDE SEQUENCE [LARGE SCALE GENOMIC DNA]</scope>
    <source>
        <strain evidence="5">CGMCC 4.7676</strain>
    </source>
</reference>
<dbReference type="Pfam" id="PF17920">
    <property type="entry name" value="TetR_C_16"/>
    <property type="match status" value="1"/>
</dbReference>
<dbReference type="PROSITE" id="PS50977">
    <property type="entry name" value="HTH_TETR_2"/>
    <property type="match status" value="1"/>
</dbReference>
<protein>
    <submittedName>
        <fullName evidence="4">TetR family transcriptional regulator</fullName>
    </submittedName>
</protein>
<accession>A0ABV7P322</accession>
<comment type="caution">
    <text evidence="4">The sequence shown here is derived from an EMBL/GenBank/DDBJ whole genome shotgun (WGS) entry which is preliminary data.</text>
</comment>
<dbReference type="InterPro" id="IPR050109">
    <property type="entry name" value="HTH-type_TetR-like_transc_reg"/>
</dbReference>
<dbReference type="Proteomes" id="UP001595645">
    <property type="component" value="Unassembled WGS sequence"/>
</dbReference>
<feature type="domain" description="HTH tetR-type" evidence="3">
    <location>
        <begin position="17"/>
        <end position="77"/>
    </location>
</feature>
<dbReference type="SUPFAM" id="SSF46689">
    <property type="entry name" value="Homeodomain-like"/>
    <property type="match status" value="1"/>
</dbReference>
<dbReference type="Gene3D" id="1.10.357.10">
    <property type="entry name" value="Tetracycline Repressor, domain 2"/>
    <property type="match status" value="1"/>
</dbReference>
<dbReference type="EMBL" id="JBHRWK010000035">
    <property type="protein sequence ID" value="MFC3452327.1"/>
    <property type="molecule type" value="Genomic_DNA"/>
</dbReference>
<sequence>MTEHDTHGRPGRWRSGAESKQRILETARDLFGEHGYGATTVRAIATAAGVDPAMVFYFFGTKQGLFSAAVDMSGAVPPAIESIFAGGLDTIGERIVRALVENLDKSGRTPLVMLTRSAPTDAQSEALLREFIDREITDRLAATLDTPDAALRAAMVNAQILGLTVARYIMRIEPISSLSTDELVARFGPLVQHCLTGPPGSQGAEPT</sequence>
<dbReference type="PRINTS" id="PR00455">
    <property type="entry name" value="HTHTETR"/>
</dbReference>
<feature type="DNA-binding region" description="H-T-H motif" evidence="2">
    <location>
        <begin position="40"/>
        <end position="59"/>
    </location>
</feature>
<dbReference type="Gene3D" id="1.10.10.60">
    <property type="entry name" value="Homeodomain-like"/>
    <property type="match status" value="1"/>
</dbReference>
<evidence type="ECO:0000259" key="3">
    <source>
        <dbReference type="PROSITE" id="PS50977"/>
    </source>
</evidence>
<evidence type="ECO:0000256" key="2">
    <source>
        <dbReference type="PROSITE-ProRule" id="PRU00335"/>
    </source>
</evidence>
<dbReference type="InterPro" id="IPR001647">
    <property type="entry name" value="HTH_TetR"/>
</dbReference>
<dbReference type="RefSeq" id="WP_378241113.1">
    <property type="nucleotide sequence ID" value="NZ_JBHRWK010000035.1"/>
</dbReference>
<dbReference type="InterPro" id="IPR036271">
    <property type="entry name" value="Tet_transcr_reg_TetR-rel_C_sf"/>
</dbReference>
<gene>
    <name evidence="4" type="ORF">ACFOSH_23065</name>
</gene>
<dbReference type="PANTHER" id="PTHR30055">
    <property type="entry name" value="HTH-TYPE TRANSCRIPTIONAL REGULATOR RUTR"/>
    <property type="match status" value="1"/>
</dbReference>
<organism evidence="4 5">
    <name type="scientific">Amycolatopsis speibonae</name>
    <dbReference type="NCBI Taxonomy" id="1450224"/>
    <lineage>
        <taxon>Bacteria</taxon>
        <taxon>Bacillati</taxon>
        <taxon>Actinomycetota</taxon>
        <taxon>Actinomycetes</taxon>
        <taxon>Pseudonocardiales</taxon>
        <taxon>Pseudonocardiaceae</taxon>
        <taxon>Amycolatopsis</taxon>
    </lineage>
</organism>
<proteinExistence type="predicted"/>
<dbReference type="PANTHER" id="PTHR30055:SF235">
    <property type="entry name" value="TRANSCRIPTIONAL REGULATORY PROTEIN"/>
    <property type="match status" value="1"/>
</dbReference>